<dbReference type="GO" id="GO:0016020">
    <property type="term" value="C:membrane"/>
    <property type="evidence" value="ECO:0007669"/>
    <property type="project" value="InterPro"/>
</dbReference>
<dbReference type="STRING" id="578942.SAMN05216289_109116"/>
<keyword evidence="17" id="KW-1185">Reference proteome</keyword>
<keyword evidence="5" id="KW-0479">Metal-binding</keyword>
<keyword evidence="7" id="KW-0276">Fatty acid metabolism</keyword>
<evidence type="ECO:0000256" key="10">
    <source>
        <dbReference type="ARBA" id="ARBA00023002"/>
    </source>
</evidence>
<keyword evidence="9 14" id="KW-1133">Transmembrane helix</keyword>
<dbReference type="GO" id="GO:0080132">
    <property type="term" value="F:fatty acid 2-hydroxylase activity"/>
    <property type="evidence" value="ECO:0007669"/>
    <property type="project" value="InterPro"/>
</dbReference>
<dbReference type="Proteomes" id="UP000198575">
    <property type="component" value="Unassembled WGS sequence"/>
</dbReference>
<evidence type="ECO:0000256" key="8">
    <source>
        <dbReference type="ARBA" id="ARBA00022833"/>
    </source>
</evidence>
<dbReference type="RefSeq" id="WP_245778854.1">
    <property type="nucleotide sequence ID" value="NZ_FOVF01000009.1"/>
</dbReference>
<evidence type="ECO:0000256" key="11">
    <source>
        <dbReference type="ARBA" id="ARBA00023098"/>
    </source>
</evidence>
<dbReference type="PANTHER" id="PTHR12863">
    <property type="entry name" value="FATTY ACID HYDROXYLASE"/>
    <property type="match status" value="1"/>
</dbReference>
<dbReference type="GO" id="GO:0005506">
    <property type="term" value="F:iron ion binding"/>
    <property type="evidence" value="ECO:0007669"/>
    <property type="project" value="InterPro"/>
</dbReference>
<evidence type="ECO:0000256" key="7">
    <source>
        <dbReference type="ARBA" id="ARBA00022832"/>
    </source>
</evidence>
<feature type="transmembrane region" description="Helical" evidence="14">
    <location>
        <begin position="98"/>
        <end position="122"/>
    </location>
</feature>
<dbReference type="Pfam" id="PF04116">
    <property type="entry name" value="FA_hydroxylase"/>
    <property type="match status" value="1"/>
</dbReference>
<keyword evidence="13" id="KW-0275">Fatty acid biosynthesis</keyword>
<keyword evidence="12 14" id="KW-0472">Membrane</keyword>
<keyword evidence="3" id="KW-0444">Lipid biosynthesis</keyword>
<proteinExistence type="predicted"/>
<dbReference type="AlphaFoldDB" id="A0A1I4XGW1"/>
<gene>
    <name evidence="16" type="ORF">SAMN05216289_109116</name>
</gene>
<sequence>MAALRRLGPNLLDAIIRMSATRTNYWLEFAFTIALSGALLAAGMRLHHGSWAGAFGTVLAGLVVFSFIEYLFHRWIFHGPDSMYRRGHDAHHRDPHGYDALPFFLPSAILLGLTVVFSMLVPTSHACLLGGSIGFGYVAYGLSHFTIHATRFRQPWMRQWAARHHVHHHLPDRNFGVTTSLWDHVLGTRHRPRRR</sequence>
<evidence type="ECO:0000256" key="13">
    <source>
        <dbReference type="ARBA" id="ARBA00023160"/>
    </source>
</evidence>
<feature type="transmembrane region" description="Helical" evidence="14">
    <location>
        <begin position="50"/>
        <end position="77"/>
    </location>
</feature>
<feature type="domain" description="Fatty acid hydroxylase" evidence="15">
    <location>
        <begin position="59"/>
        <end position="188"/>
    </location>
</feature>
<dbReference type="GO" id="GO:0006633">
    <property type="term" value="P:fatty acid biosynthetic process"/>
    <property type="evidence" value="ECO:0007669"/>
    <property type="project" value="UniProtKB-KW"/>
</dbReference>
<evidence type="ECO:0000256" key="12">
    <source>
        <dbReference type="ARBA" id="ARBA00023136"/>
    </source>
</evidence>
<dbReference type="PANTHER" id="PTHR12863:SF1">
    <property type="entry name" value="FATTY ACID 2-HYDROXYLASE"/>
    <property type="match status" value="1"/>
</dbReference>
<evidence type="ECO:0000256" key="3">
    <source>
        <dbReference type="ARBA" id="ARBA00022516"/>
    </source>
</evidence>
<dbReference type="EMBL" id="FOVF01000009">
    <property type="protein sequence ID" value="SFN24509.1"/>
    <property type="molecule type" value="Genomic_DNA"/>
</dbReference>
<evidence type="ECO:0000256" key="1">
    <source>
        <dbReference type="ARBA" id="ARBA00001947"/>
    </source>
</evidence>
<feature type="transmembrane region" description="Helical" evidence="14">
    <location>
        <begin position="128"/>
        <end position="147"/>
    </location>
</feature>
<evidence type="ECO:0000313" key="17">
    <source>
        <dbReference type="Proteomes" id="UP000198575"/>
    </source>
</evidence>
<dbReference type="InterPro" id="IPR014430">
    <property type="entry name" value="Scs7"/>
</dbReference>
<evidence type="ECO:0000256" key="9">
    <source>
        <dbReference type="ARBA" id="ARBA00022989"/>
    </source>
</evidence>
<organism evidence="16 17">
    <name type="scientific">Dokdonella immobilis</name>
    <dbReference type="NCBI Taxonomy" id="578942"/>
    <lineage>
        <taxon>Bacteria</taxon>
        <taxon>Pseudomonadati</taxon>
        <taxon>Pseudomonadota</taxon>
        <taxon>Gammaproteobacteria</taxon>
        <taxon>Lysobacterales</taxon>
        <taxon>Rhodanobacteraceae</taxon>
        <taxon>Dokdonella</taxon>
    </lineage>
</organism>
<name>A0A1I4XGW1_9GAMM</name>
<reference evidence="16 17" key="1">
    <citation type="submission" date="2016-10" db="EMBL/GenBank/DDBJ databases">
        <authorList>
            <person name="de Groot N.N."/>
        </authorList>
    </citation>
    <scope>NUCLEOTIDE SEQUENCE [LARGE SCALE GENOMIC DNA]</scope>
    <source>
        <strain evidence="16 17">CGMCC 1.7659</strain>
    </source>
</reference>
<evidence type="ECO:0000256" key="4">
    <source>
        <dbReference type="ARBA" id="ARBA00022692"/>
    </source>
</evidence>
<comment type="cofactor">
    <cofactor evidence="1">
        <name>Zn(2+)</name>
        <dbReference type="ChEBI" id="CHEBI:29105"/>
    </cofactor>
</comment>
<evidence type="ECO:0000256" key="6">
    <source>
        <dbReference type="ARBA" id="ARBA00022824"/>
    </source>
</evidence>
<evidence type="ECO:0000313" key="16">
    <source>
        <dbReference type="EMBL" id="SFN24509.1"/>
    </source>
</evidence>
<accession>A0A1I4XGW1</accession>
<protein>
    <submittedName>
        <fullName evidence="16">Fatty acid hydroxylase superfamily protein</fullName>
    </submittedName>
</protein>
<keyword evidence="11" id="KW-0443">Lipid metabolism</keyword>
<evidence type="ECO:0000259" key="15">
    <source>
        <dbReference type="Pfam" id="PF04116"/>
    </source>
</evidence>
<keyword evidence="10" id="KW-0560">Oxidoreductase</keyword>
<comment type="subcellular location">
    <subcellularLocation>
        <location evidence="2">Endoplasmic reticulum membrane</location>
        <topology evidence="2">Multi-pass membrane protein</topology>
    </subcellularLocation>
</comment>
<evidence type="ECO:0000256" key="2">
    <source>
        <dbReference type="ARBA" id="ARBA00004477"/>
    </source>
</evidence>
<keyword evidence="8" id="KW-0862">Zinc</keyword>
<keyword evidence="6" id="KW-0256">Endoplasmic reticulum</keyword>
<evidence type="ECO:0000256" key="5">
    <source>
        <dbReference type="ARBA" id="ARBA00022723"/>
    </source>
</evidence>
<evidence type="ECO:0000256" key="14">
    <source>
        <dbReference type="SAM" id="Phobius"/>
    </source>
</evidence>
<keyword evidence="4 14" id="KW-0812">Transmembrane</keyword>
<feature type="transmembrane region" description="Helical" evidence="14">
    <location>
        <begin position="25"/>
        <end position="44"/>
    </location>
</feature>
<dbReference type="InterPro" id="IPR006694">
    <property type="entry name" value="Fatty_acid_hydroxylase"/>
</dbReference>